<dbReference type="GO" id="GO:0043023">
    <property type="term" value="F:ribosomal large subunit binding"/>
    <property type="evidence" value="ECO:0007669"/>
    <property type="project" value="TreeGrafter"/>
</dbReference>
<feature type="domain" description="Ribosome recycling factor" evidence="7">
    <location>
        <begin position="22"/>
        <end position="183"/>
    </location>
</feature>
<comment type="subcellular location">
    <subcellularLocation>
        <location evidence="1 5">Cytoplasm</location>
    </subcellularLocation>
</comment>
<evidence type="ECO:0000256" key="1">
    <source>
        <dbReference type="ARBA" id="ARBA00004496"/>
    </source>
</evidence>
<feature type="compositionally biased region" description="Basic and acidic residues" evidence="6">
    <location>
        <begin position="141"/>
        <end position="162"/>
    </location>
</feature>
<evidence type="ECO:0000256" key="6">
    <source>
        <dbReference type="SAM" id="MobiDB-lite"/>
    </source>
</evidence>
<evidence type="ECO:0000256" key="4">
    <source>
        <dbReference type="ARBA" id="ARBA00022917"/>
    </source>
</evidence>
<dbReference type="HAMAP" id="MF_00040">
    <property type="entry name" value="RRF"/>
    <property type="match status" value="1"/>
</dbReference>
<reference evidence="8 9" key="1">
    <citation type="submission" date="2019-03" db="EMBL/GenBank/DDBJ databases">
        <title>Metabolic potential of uncultured bacteria and archaea associated with petroleum seepage in deep-sea sediments.</title>
        <authorList>
            <person name="Dong X."/>
            <person name="Hubert C."/>
        </authorList>
    </citation>
    <scope>NUCLEOTIDE SEQUENCE [LARGE SCALE GENOMIC DNA]</scope>
    <source>
        <strain evidence="8">E44_bin18</strain>
    </source>
</reference>
<comment type="similarity">
    <text evidence="2 5">Belongs to the RRF family.</text>
</comment>
<dbReference type="SUPFAM" id="SSF55194">
    <property type="entry name" value="Ribosome recycling factor, RRF"/>
    <property type="match status" value="1"/>
</dbReference>
<dbReference type="FunFam" id="1.10.132.20:FF:000001">
    <property type="entry name" value="Ribosome-recycling factor"/>
    <property type="match status" value="1"/>
</dbReference>
<feature type="region of interest" description="Disordered" evidence="6">
    <location>
        <begin position="141"/>
        <end position="164"/>
    </location>
</feature>
<evidence type="ECO:0000256" key="2">
    <source>
        <dbReference type="ARBA" id="ARBA00005912"/>
    </source>
</evidence>
<dbReference type="CDD" id="cd00520">
    <property type="entry name" value="RRF"/>
    <property type="match status" value="1"/>
</dbReference>
<dbReference type="Gene3D" id="3.30.1360.40">
    <property type="match status" value="1"/>
</dbReference>
<keyword evidence="4 5" id="KW-0648">Protein biosynthesis</keyword>
<sequence>MIKEILGECEQKMNKAVDSVFRELGGIRTGRASATLLDGIKVSAYGSMVPVKQVANVGVPDPKLIVVHPWDRSLLGEVEKAILKSDLGLTPSSDGNVIRLHVPSLTEERRKELVKLVKKLAEEGRVAIRNVRRDANERLKAAEKDGEISEDEARRAQKKTQELTDNYSKNVDEILEKKEEEIMTV</sequence>
<gene>
    <name evidence="5" type="primary">frr</name>
    <name evidence="8" type="ORF">E3J62_06265</name>
</gene>
<dbReference type="AlphaFoldDB" id="A0A523UT91"/>
<comment type="caution">
    <text evidence="8">The sequence shown here is derived from an EMBL/GenBank/DDBJ whole genome shotgun (WGS) entry which is preliminary data.</text>
</comment>
<dbReference type="Proteomes" id="UP000315525">
    <property type="component" value="Unassembled WGS sequence"/>
</dbReference>
<dbReference type="PANTHER" id="PTHR20982:SF3">
    <property type="entry name" value="MITOCHONDRIAL RIBOSOME RECYCLING FACTOR PSEUDO 1"/>
    <property type="match status" value="1"/>
</dbReference>
<dbReference type="InterPro" id="IPR002661">
    <property type="entry name" value="Ribosome_recyc_fac"/>
</dbReference>
<organism evidence="8 9">
    <name type="scientific">candidate division TA06 bacterium</name>
    <dbReference type="NCBI Taxonomy" id="2250710"/>
    <lineage>
        <taxon>Bacteria</taxon>
        <taxon>Bacteria division TA06</taxon>
    </lineage>
</organism>
<dbReference type="Gene3D" id="1.10.132.20">
    <property type="entry name" value="Ribosome-recycling factor"/>
    <property type="match status" value="1"/>
</dbReference>
<dbReference type="InterPro" id="IPR023584">
    <property type="entry name" value="Ribosome_recyc_fac_dom"/>
</dbReference>
<evidence type="ECO:0000313" key="8">
    <source>
        <dbReference type="EMBL" id="TET45772.1"/>
    </source>
</evidence>
<dbReference type="GO" id="GO:0006415">
    <property type="term" value="P:translational termination"/>
    <property type="evidence" value="ECO:0007669"/>
    <property type="project" value="UniProtKB-UniRule"/>
</dbReference>
<dbReference type="InterPro" id="IPR036191">
    <property type="entry name" value="RRF_sf"/>
</dbReference>
<dbReference type="Pfam" id="PF01765">
    <property type="entry name" value="RRF"/>
    <property type="match status" value="1"/>
</dbReference>
<proteinExistence type="inferred from homology"/>
<name>A0A523UT91_UNCT6</name>
<comment type="function">
    <text evidence="5">Responsible for the release of ribosomes from messenger RNA at the termination of protein biosynthesis. May increase the efficiency of translation by recycling ribosomes from one round of translation to another.</text>
</comment>
<evidence type="ECO:0000256" key="3">
    <source>
        <dbReference type="ARBA" id="ARBA00022490"/>
    </source>
</evidence>
<dbReference type="PANTHER" id="PTHR20982">
    <property type="entry name" value="RIBOSOME RECYCLING FACTOR"/>
    <property type="match status" value="1"/>
</dbReference>
<dbReference type="GO" id="GO:0005737">
    <property type="term" value="C:cytoplasm"/>
    <property type="evidence" value="ECO:0007669"/>
    <property type="project" value="UniProtKB-SubCell"/>
</dbReference>
<dbReference type="EMBL" id="SOJN01000075">
    <property type="protein sequence ID" value="TET45772.1"/>
    <property type="molecule type" value="Genomic_DNA"/>
</dbReference>
<keyword evidence="3 5" id="KW-0963">Cytoplasm</keyword>
<dbReference type="FunFam" id="3.30.1360.40:FF:000001">
    <property type="entry name" value="Ribosome-recycling factor"/>
    <property type="match status" value="1"/>
</dbReference>
<protein>
    <recommendedName>
        <fullName evidence="5">Ribosome-recycling factor</fullName>
        <shortName evidence="5">RRF</shortName>
    </recommendedName>
    <alternativeName>
        <fullName evidence="5">Ribosome-releasing factor</fullName>
    </alternativeName>
</protein>
<evidence type="ECO:0000313" key="9">
    <source>
        <dbReference type="Proteomes" id="UP000315525"/>
    </source>
</evidence>
<dbReference type="NCBIfam" id="TIGR00496">
    <property type="entry name" value="frr"/>
    <property type="match status" value="1"/>
</dbReference>
<accession>A0A523UT91</accession>
<evidence type="ECO:0000259" key="7">
    <source>
        <dbReference type="Pfam" id="PF01765"/>
    </source>
</evidence>
<evidence type="ECO:0000256" key="5">
    <source>
        <dbReference type="HAMAP-Rule" id="MF_00040"/>
    </source>
</evidence>